<accession>A0AC61RXT7</accession>
<sequence>MTDKKIVFLDIDGTFTVPLEKPTELASRAVQEARKNGHRVLISTGRNMAIVSEDVLEVGFDGVVASAGRHIEIDGKVIRDSVLSEETIQKCLEVFHKFGIYCRIESPEGIYIDNSLQEILTSATADLSNSELIRMKKELASDVGVKPYTEYPRKGAYKLGFICTDLAELEKTKPYLEQEFHYVVHPYAKDADCYNGEIIRRDMDKGEAMERVCEYYGADLADTVAFGDSMNDQQMLEYAGIAVAMGNSCQDLKDSADVVCESVEEDGVYFELKRMNLI</sequence>
<dbReference type="EMBL" id="SRYA01000015">
    <property type="protein sequence ID" value="TGY96522.1"/>
    <property type="molecule type" value="Genomic_DNA"/>
</dbReference>
<keyword evidence="1" id="KW-0378">Hydrolase</keyword>
<name>A0AC61RXT7_9FIRM</name>
<protein>
    <submittedName>
        <fullName evidence="1">Cof-type HAD-IIB family hydrolase</fullName>
    </submittedName>
</protein>
<evidence type="ECO:0000313" key="2">
    <source>
        <dbReference type="Proteomes" id="UP000304953"/>
    </source>
</evidence>
<evidence type="ECO:0000313" key="1">
    <source>
        <dbReference type="EMBL" id="TGY96522.1"/>
    </source>
</evidence>
<dbReference type="Proteomes" id="UP000304953">
    <property type="component" value="Unassembled WGS sequence"/>
</dbReference>
<comment type="caution">
    <text evidence="1">The sequence shown here is derived from an EMBL/GenBank/DDBJ whole genome shotgun (WGS) entry which is preliminary data.</text>
</comment>
<keyword evidence="2" id="KW-1185">Reference proteome</keyword>
<gene>
    <name evidence="1" type="ORF">E5329_09080</name>
</gene>
<reference evidence="1" key="1">
    <citation type="submission" date="2019-04" db="EMBL/GenBank/DDBJ databases">
        <title>Microbes associate with the intestines of laboratory mice.</title>
        <authorList>
            <person name="Navarre W."/>
            <person name="Wong E."/>
            <person name="Huang K."/>
            <person name="Tropini C."/>
            <person name="Ng K."/>
            <person name="Yu B."/>
        </authorList>
    </citation>
    <scope>NUCLEOTIDE SEQUENCE</scope>
    <source>
        <strain evidence="1">NM01_1-7b</strain>
    </source>
</reference>
<organism evidence="1 2">
    <name type="scientific">Petralouisia muris</name>
    <dbReference type="NCBI Taxonomy" id="3032872"/>
    <lineage>
        <taxon>Bacteria</taxon>
        <taxon>Bacillati</taxon>
        <taxon>Bacillota</taxon>
        <taxon>Clostridia</taxon>
        <taxon>Lachnospirales</taxon>
        <taxon>Lachnospiraceae</taxon>
        <taxon>Petralouisia</taxon>
    </lineage>
</organism>
<proteinExistence type="predicted"/>